<keyword evidence="5 6" id="KW-0472">Membrane</keyword>
<evidence type="ECO:0000256" key="6">
    <source>
        <dbReference type="SAM" id="Phobius"/>
    </source>
</evidence>
<dbReference type="Gene3D" id="1.20.81.30">
    <property type="entry name" value="Type II secretion system (T2SS), domain F"/>
    <property type="match status" value="1"/>
</dbReference>
<dbReference type="EMBL" id="FOCX01000001">
    <property type="protein sequence ID" value="SEN08484.1"/>
    <property type="molecule type" value="Genomic_DNA"/>
</dbReference>
<dbReference type="AlphaFoldDB" id="A0A1H8DNT5"/>
<dbReference type="PANTHER" id="PTHR35402:SF1">
    <property type="entry name" value="TYPE II SECRETION SYSTEM PROTEIN GSPF DOMAIN-CONTAINING PROTEIN"/>
    <property type="match status" value="1"/>
</dbReference>
<feature type="transmembrane region" description="Helical" evidence="6">
    <location>
        <begin position="620"/>
        <end position="637"/>
    </location>
</feature>
<keyword evidence="9" id="KW-1185">Reference proteome</keyword>
<feature type="domain" description="Type II secretion system protein GspF" evidence="7">
    <location>
        <begin position="138"/>
        <end position="266"/>
    </location>
</feature>
<gene>
    <name evidence="8" type="ORF">SAMN05216388_1001327</name>
</gene>
<dbReference type="RefSeq" id="WP_092656936.1">
    <property type="nucleotide sequence ID" value="NZ_FOCX01000001.1"/>
</dbReference>
<dbReference type="InterPro" id="IPR018076">
    <property type="entry name" value="T2SS_GspF_dom"/>
</dbReference>
<dbReference type="OrthoDB" id="12374at2157"/>
<name>A0A1H8DNT5_9EURY</name>
<keyword evidence="2" id="KW-1003">Cell membrane</keyword>
<dbReference type="InterPro" id="IPR042094">
    <property type="entry name" value="T2SS_GspF_sf"/>
</dbReference>
<accession>A0A1H8DNT5</accession>
<feature type="transmembrane region" description="Helical" evidence="6">
    <location>
        <begin position="93"/>
        <end position="118"/>
    </location>
</feature>
<evidence type="ECO:0000256" key="1">
    <source>
        <dbReference type="ARBA" id="ARBA00004651"/>
    </source>
</evidence>
<feature type="transmembrane region" description="Helical" evidence="6">
    <location>
        <begin position="360"/>
        <end position="380"/>
    </location>
</feature>
<dbReference type="Pfam" id="PF00482">
    <property type="entry name" value="T2SSF"/>
    <property type="match status" value="2"/>
</dbReference>
<protein>
    <submittedName>
        <fullName evidence="8">Flagellar protein FlaJ</fullName>
    </submittedName>
</protein>
<sequence>MTEEPQPSETGRFVPAARWLREFFRARRERHVDLRTDLNRARMPTTVDAYLARVATVSLSAVLIGALVGLGLAQVLGATVFAGFAVGPLGSVLVASLVVPPAIGAVFGLATWFGLYYAPRYRARQRRRKIDLLLPDVITYMFALSSGGMNTVEVLRRVSETEAIYGEAAREVDLVTREMEYFGADFLTALQRVADATPSDNLSEFLQDLLAIIDSGGNVTDFLDEVRGQYAREARMAQDRYLGTLSLFAEIYVVAMVAGPLFLLILLMVIGILGSPTGDGAMLIVYVVLPLGSLLAYLMLDVLNAPFTQGRRTLPRQSDAPETPDDPAVAEYEAEKRRQKFRDRLLNPIPELAANPMRSLIVSVPVAATLVVALVATGVVEPSVAAFYDAPTRTTGLLAVLPFVLVTLPVSMLYEARERELRYILDRFPDVLSSVASANRMGIPLSEAIDIVARRSTGRVGDELARVHNDVAWFADTRAALRRLAARARTRDVTRTLRLVVDADETSGDLDRVLSIAAETSRTHREFRRARTTEVLSYVAAAVVAFLVYLGIVLLIDDFYLQTVADVGQTITTSDPRLPATLSAINVTVFRLTLVHSAFVQAVCIGMIAGKMSQDSAYAGLKYSIALLTVSVAAFWVI</sequence>
<keyword evidence="3 6" id="KW-0812">Transmembrane</keyword>
<feature type="transmembrane region" description="Helical" evidence="6">
    <location>
        <begin position="280"/>
        <end position="303"/>
    </location>
</feature>
<dbReference type="InterPro" id="IPR056569">
    <property type="entry name" value="ArlJ-like"/>
</dbReference>
<organism evidence="8 9">
    <name type="scientific">Halorientalis persicus</name>
    <dbReference type="NCBI Taxonomy" id="1367881"/>
    <lineage>
        <taxon>Archaea</taxon>
        <taxon>Methanobacteriati</taxon>
        <taxon>Methanobacteriota</taxon>
        <taxon>Stenosarchaea group</taxon>
        <taxon>Halobacteria</taxon>
        <taxon>Halobacteriales</taxon>
        <taxon>Haloarculaceae</taxon>
        <taxon>Halorientalis</taxon>
    </lineage>
</organism>
<evidence type="ECO:0000313" key="8">
    <source>
        <dbReference type="EMBL" id="SEN08484.1"/>
    </source>
</evidence>
<evidence type="ECO:0000256" key="4">
    <source>
        <dbReference type="ARBA" id="ARBA00022989"/>
    </source>
</evidence>
<dbReference type="Proteomes" id="UP000198775">
    <property type="component" value="Unassembled WGS sequence"/>
</dbReference>
<feature type="transmembrane region" description="Helical" evidence="6">
    <location>
        <begin position="395"/>
        <end position="414"/>
    </location>
</feature>
<feature type="transmembrane region" description="Helical" evidence="6">
    <location>
        <begin position="50"/>
        <end position="73"/>
    </location>
</feature>
<keyword evidence="4 6" id="KW-1133">Transmembrane helix</keyword>
<dbReference type="PANTHER" id="PTHR35402">
    <property type="entry name" value="INTEGRAL MEMBRANE PROTEIN-RELATED"/>
    <property type="match status" value="1"/>
</dbReference>
<dbReference type="GO" id="GO:0005886">
    <property type="term" value="C:plasma membrane"/>
    <property type="evidence" value="ECO:0007669"/>
    <property type="project" value="UniProtKB-SubCell"/>
</dbReference>
<proteinExistence type="predicted"/>
<feature type="transmembrane region" description="Helical" evidence="6">
    <location>
        <begin position="535"/>
        <end position="556"/>
    </location>
</feature>
<keyword evidence="8" id="KW-0969">Cilium</keyword>
<feature type="domain" description="Type II secretion system protein GspF" evidence="7">
    <location>
        <begin position="433"/>
        <end position="555"/>
    </location>
</feature>
<evidence type="ECO:0000313" key="9">
    <source>
        <dbReference type="Proteomes" id="UP000198775"/>
    </source>
</evidence>
<feature type="transmembrane region" description="Helical" evidence="6">
    <location>
        <begin position="241"/>
        <end position="274"/>
    </location>
</feature>
<evidence type="ECO:0000256" key="5">
    <source>
        <dbReference type="ARBA" id="ARBA00023136"/>
    </source>
</evidence>
<reference evidence="9" key="1">
    <citation type="submission" date="2016-10" db="EMBL/GenBank/DDBJ databases">
        <authorList>
            <person name="Varghese N."/>
            <person name="Submissions S."/>
        </authorList>
    </citation>
    <scope>NUCLEOTIDE SEQUENCE [LARGE SCALE GENOMIC DNA]</scope>
    <source>
        <strain evidence="9">IBRC-M 10043</strain>
    </source>
</reference>
<evidence type="ECO:0000256" key="2">
    <source>
        <dbReference type="ARBA" id="ARBA00022475"/>
    </source>
</evidence>
<comment type="subcellular location">
    <subcellularLocation>
        <location evidence="1">Cell membrane</location>
        <topology evidence="1">Multi-pass membrane protein</topology>
    </subcellularLocation>
</comment>
<feature type="transmembrane region" description="Helical" evidence="6">
    <location>
        <begin position="584"/>
        <end position="608"/>
    </location>
</feature>
<keyword evidence="8" id="KW-0966">Cell projection</keyword>
<evidence type="ECO:0000256" key="3">
    <source>
        <dbReference type="ARBA" id="ARBA00022692"/>
    </source>
</evidence>
<keyword evidence="8" id="KW-0282">Flagellum</keyword>
<evidence type="ECO:0000259" key="7">
    <source>
        <dbReference type="Pfam" id="PF00482"/>
    </source>
</evidence>